<evidence type="ECO:0000313" key="2">
    <source>
        <dbReference type="Proteomes" id="UP000721861"/>
    </source>
</evidence>
<protein>
    <submittedName>
        <fullName evidence="1">Uncharacterized protein</fullName>
    </submittedName>
</protein>
<dbReference type="RefSeq" id="WP_212223651.1">
    <property type="nucleotide sequence ID" value="NZ_JAGUCN010000001.1"/>
</dbReference>
<reference evidence="1 2" key="1">
    <citation type="journal article" date="2014" name="Int. J. Syst. Evol. Microbiol.">
        <title>Carboxylicivirga gen. nov. in the family Marinilabiliaceae with two novel species, Carboxylicivirga mesophila sp. nov. and Carboxylicivirga taeanensis sp. nov., and reclassification of Cytophaga fermentans as Saccharicrinis fermentans gen. nov., comb. nov.</title>
        <authorList>
            <person name="Yang S.H."/>
            <person name="Seo H.S."/>
            <person name="Woo J.H."/>
            <person name="Oh H.M."/>
            <person name="Jang H."/>
            <person name="Lee J.H."/>
            <person name="Kim S.J."/>
            <person name="Kwon K.K."/>
        </authorList>
    </citation>
    <scope>NUCLEOTIDE SEQUENCE [LARGE SCALE GENOMIC DNA]</scope>
    <source>
        <strain evidence="1 2">JCM 18290</strain>
    </source>
</reference>
<accession>A0ABS5K473</accession>
<gene>
    <name evidence="1" type="ORF">KEM09_00305</name>
</gene>
<keyword evidence="2" id="KW-1185">Reference proteome</keyword>
<dbReference type="Proteomes" id="UP000721861">
    <property type="component" value="Unassembled WGS sequence"/>
</dbReference>
<organism evidence="1 2">
    <name type="scientific">Carboxylicivirga mesophila</name>
    <dbReference type="NCBI Taxonomy" id="1166478"/>
    <lineage>
        <taxon>Bacteria</taxon>
        <taxon>Pseudomonadati</taxon>
        <taxon>Bacteroidota</taxon>
        <taxon>Bacteroidia</taxon>
        <taxon>Marinilabiliales</taxon>
        <taxon>Marinilabiliaceae</taxon>
        <taxon>Carboxylicivirga</taxon>
    </lineage>
</organism>
<dbReference type="EMBL" id="JAGUCN010000001">
    <property type="protein sequence ID" value="MBS2209824.1"/>
    <property type="molecule type" value="Genomic_DNA"/>
</dbReference>
<comment type="caution">
    <text evidence="1">The sequence shown here is derived from an EMBL/GenBank/DDBJ whole genome shotgun (WGS) entry which is preliminary data.</text>
</comment>
<name>A0ABS5K473_9BACT</name>
<proteinExistence type="predicted"/>
<sequence>MSNFQKLSVDEKITDVEKRFNNVKSSKEIMSLLTVFNIDAAYLDEGLQTVTNARDASNTQKKEYSEQYNATNERDSKLDEVEEIYKKTEGIARIVLANNDLNTSLKIGLPLPAKINAGIERMRSFYDGVLGDEQLLTLMGRYNRGAEVLQAEQARVIELIELQARQQKETGEAQRATQLRNDAVEQMIARNRELIALLKLALGKRNDLLEVAGLFVRN</sequence>
<evidence type="ECO:0000313" key="1">
    <source>
        <dbReference type="EMBL" id="MBS2209824.1"/>
    </source>
</evidence>